<feature type="region of interest" description="Disordered" evidence="1">
    <location>
        <begin position="42"/>
        <end position="318"/>
    </location>
</feature>
<dbReference type="OrthoDB" id="2152335at2759"/>
<feature type="region of interest" description="Disordered" evidence="1">
    <location>
        <begin position="406"/>
        <end position="569"/>
    </location>
</feature>
<gene>
    <name evidence="2" type="ORF">NTEN_LOCUS23279</name>
</gene>
<feature type="compositionally biased region" description="Low complexity" evidence="1">
    <location>
        <begin position="109"/>
        <end position="121"/>
    </location>
</feature>
<feature type="compositionally biased region" description="Basic and acidic residues" evidence="1">
    <location>
        <begin position="521"/>
        <end position="536"/>
    </location>
</feature>
<name>A0A6H5HNR7_9HEMI</name>
<evidence type="ECO:0000256" key="1">
    <source>
        <dbReference type="SAM" id="MobiDB-lite"/>
    </source>
</evidence>
<dbReference type="AlphaFoldDB" id="A0A6H5HNR7"/>
<reference evidence="2 3" key="1">
    <citation type="submission" date="2020-02" db="EMBL/GenBank/DDBJ databases">
        <authorList>
            <person name="Ferguson B K."/>
        </authorList>
    </citation>
    <scope>NUCLEOTIDE SEQUENCE [LARGE SCALE GENOMIC DNA]</scope>
</reference>
<organism evidence="2 3">
    <name type="scientific">Nesidiocoris tenuis</name>
    <dbReference type="NCBI Taxonomy" id="355587"/>
    <lineage>
        <taxon>Eukaryota</taxon>
        <taxon>Metazoa</taxon>
        <taxon>Ecdysozoa</taxon>
        <taxon>Arthropoda</taxon>
        <taxon>Hexapoda</taxon>
        <taxon>Insecta</taxon>
        <taxon>Pterygota</taxon>
        <taxon>Neoptera</taxon>
        <taxon>Paraneoptera</taxon>
        <taxon>Hemiptera</taxon>
        <taxon>Heteroptera</taxon>
        <taxon>Panheteroptera</taxon>
        <taxon>Cimicomorpha</taxon>
        <taxon>Miridae</taxon>
        <taxon>Dicyphina</taxon>
        <taxon>Nesidiocoris</taxon>
    </lineage>
</organism>
<feature type="compositionally biased region" description="Basic and acidic residues" evidence="1">
    <location>
        <begin position="545"/>
        <end position="556"/>
    </location>
</feature>
<proteinExistence type="predicted"/>
<evidence type="ECO:0000313" key="2">
    <source>
        <dbReference type="EMBL" id="CAB0019567.1"/>
    </source>
</evidence>
<feature type="compositionally biased region" description="Basic and acidic residues" evidence="1">
    <location>
        <begin position="406"/>
        <end position="435"/>
    </location>
</feature>
<evidence type="ECO:0008006" key="4">
    <source>
        <dbReference type="Google" id="ProtNLM"/>
    </source>
</evidence>
<feature type="compositionally biased region" description="Basic and acidic residues" evidence="1">
    <location>
        <begin position="54"/>
        <end position="69"/>
    </location>
</feature>
<protein>
    <recommendedName>
        <fullName evidence="4">Titin-like</fullName>
    </recommendedName>
</protein>
<dbReference type="Proteomes" id="UP000479000">
    <property type="component" value="Unassembled WGS sequence"/>
</dbReference>
<keyword evidence="3" id="KW-1185">Reference proteome</keyword>
<feature type="compositionally biased region" description="Polar residues" evidence="1">
    <location>
        <begin position="42"/>
        <end position="52"/>
    </location>
</feature>
<accession>A0A6H5HNR7</accession>
<sequence>MTEHNVENLTTSDSSLYGSITVEKLEGGKQYITQSTYNIGKPLLSTSKQSSPRVIHELGRHELSSDREPSSPISKEASKPAFILQGEPQISKTLRIPHDTDSSPTESDATPTHTTITAPIPNKIQEATKDEPTSGETGMPKQTERDHSQKPFAGSSMPTTESTHTPEDFNTSPTKLSQTDTQTAANNQHVRQHESEPLHSDTSCYIDTGLFTGEAPTIAPDEMKPQVSDSKPTEESVPEQEEVKAPKKKKSIKKKPTQPEEEKAPEKLPQLEEIAPIQPDVTQTKPKQAPIKLQPVKIERKTMEPQKPQFAVPKEETPQFTSVKLKKVTTAPRKESQQVQLPKFLLKSRIQRIEYPPATLHLSITELEPIEVDNGILSRNPEEALKIKKKKVKKIKLSDVETAEKEEYIPFVDEKPEKPEDVSETKLSRQPKEEKVDEAEEPIKIKLGKGKVPQPELTEEHVTLKKKPKSVEDVPEEPAKKPKAPKLEEPSKRKEPEDADFSLEPFKPIEPSESEELDVPDQPKEEETAEKPVEPTKKRKPKPAVPKEQDVPEEKGFPLGKGKRPEPET</sequence>
<feature type="compositionally biased region" description="Basic and acidic residues" evidence="1">
    <location>
        <begin position="257"/>
        <end position="270"/>
    </location>
</feature>
<feature type="compositionally biased region" description="Basic residues" evidence="1">
    <location>
        <begin position="246"/>
        <end position="256"/>
    </location>
</feature>
<dbReference type="EMBL" id="CADCXU010034084">
    <property type="protein sequence ID" value="CAB0019567.1"/>
    <property type="molecule type" value="Genomic_DNA"/>
</dbReference>
<evidence type="ECO:0000313" key="3">
    <source>
        <dbReference type="Proteomes" id="UP000479000"/>
    </source>
</evidence>
<feature type="compositionally biased region" description="Polar residues" evidence="1">
    <location>
        <begin position="156"/>
        <end position="189"/>
    </location>
</feature>
<feature type="compositionally biased region" description="Basic and acidic residues" evidence="1">
    <location>
        <begin position="458"/>
        <end position="496"/>
    </location>
</feature>
<feature type="non-terminal residue" evidence="2">
    <location>
        <position position="569"/>
    </location>
</feature>